<evidence type="ECO:0000313" key="3">
    <source>
        <dbReference type="Proteomes" id="UP000178017"/>
    </source>
</evidence>
<evidence type="ECO:0000256" key="1">
    <source>
        <dbReference type="SAM" id="MobiDB-lite"/>
    </source>
</evidence>
<proteinExistence type="predicted"/>
<accession>A0A1F5MJX6</accession>
<dbReference type="Proteomes" id="UP000178017">
    <property type="component" value="Unassembled WGS sequence"/>
</dbReference>
<organism evidence="2 3">
    <name type="scientific">Candidatus Daviesbacteria bacterium RIFCSPLOWO2_01_FULL_40_24</name>
    <dbReference type="NCBI Taxonomy" id="1797787"/>
    <lineage>
        <taxon>Bacteria</taxon>
        <taxon>Candidatus Daviesiibacteriota</taxon>
    </lineage>
</organism>
<sequence length="216" mass="24342">MAIDTQEFGSNPAIQEKEAPKPLHFRQEVAVKDLPYIFEGDIPVKPADFEWSVSVPNWEDQKSAAEEMMKKGEIAPGFDHWLESHKLGNGRVGVLEINNLDTPDHVPAIRVDMIQTETAHLPEKFGYNNAEGVGSFLLDNLCALADLNGWRIYLNPVDKGGKLTQGPLYSWYKRRGFDDPYKFPKGSDYDGDMQRWPKQPDISQPIISIVESGKAK</sequence>
<reference evidence="2 3" key="1">
    <citation type="journal article" date="2016" name="Nat. Commun.">
        <title>Thousands of microbial genomes shed light on interconnected biogeochemical processes in an aquifer system.</title>
        <authorList>
            <person name="Anantharaman K."/>
            <person name="Brown C.T."/>
            <person name="Hug L.A."/>
            <person name="Sharon I."/>
            <person name="Castelle C.J."/>
            <person name="Probst A.J."/>
            <person name="Thomas B.C."/>
            <person name="Singh A."/>
            <person name="Wilkins M.J."/>
            <person name="Karaoz U."/>
            <person name="Brodie E.L."/>
            <person name="Williams K.H."/>
            <person name="Hubbard S.S."/>
            <person name="Banfield J.F."/>
        </authorList>
    </citation>
    <scope>NUCLEOTIDE SEQUENCE [LARGE SCALE GENOMIC DNA]</scope>
</reference>
<feature type="region of interest" description="Disordered" evidence="1">
    <location>
        <begin position="1"/>
        <end position="21"/>
    </location>
</feature>
<protein>
    <submittedName>
        <fullName evidence="2">Uncharacterized protein</fullName>
    </submittedName>
</protein>
<dbReference type="EMBL" id="MFDO01000015">
    <property type="protein sequence ID" value="OGE65619.1"/>
    <property type="molecule type" value="Genomic_DNA"/>
</dbReference>
<dbReference type="AlphaFoldDB" id="A0A1F5MJX6"/>
<gene>
    <name evidence="2" type="ORF">A3B49_02940</name>
</gene>
<name>A0A1F5MJX6_9BACT</name>
<evidence type="ECO:0000313" key="2">
    <source>
        <dbReference type="EMBL" id="OGE65619.1"/>
    </source>
</evidence>
<comment type="caution">
    <text evidence="2">The sequence shown here is derived from an EMBL/GenBank/DDBJ whole genome shotgun (WGS) entry which is preliminary data.</text>
</comment>